<keyword evidence="1" id="KW-1133">Transmembrane helix</keyword>
<dbReference type="RefSeq" id="WP_416204878.1">
    <property type="nucleotide sequence ID" value="NZ_JBBKTX010000003.1"/>
</dbReference>
<proteinExistence type="predicted"/>
<gene>
    <name evidence="2" type="ORF">WG929_03255</name>
</gene>
<organism evidence="2 3">
    <name type="scientific">Oceanobacter antarcticus</name>
    <dbReference type="NCBI Taxonomy" id="3133425"/>
    <lineage>
        <taxon>Bacteria</taxon>
        <taxon>Pseudomonadati</taxon>
        <taxon>Pseudomonadota</taxon>
        <taxon>Gammaproteobacteria</taxon>
        <taxon>Oceanospirillales</taxon>
        <taxon>Oceanospirillaceae</taxon>
        <taxon>Oceanobacter</taxon>
    </lineage>
</organism>
<accession>A0ABW8NF64</accession>
<reference evidence="2 3" key="1">
    <citation type="submission" date="2024-03" db="EMBL/GenBank/DDBJ databases">
        <title>High-quality draft genome sequence of Oceanobacter sp. wDCs-4.</title>
        <authorList>
            <person name="Dong C."/>
        </authorList>
    </citation>
    <scope>NUCLEOTIDE SEQUENCE [LARGE SCALE GENOMIC DNA]</scope>
    <source>
        <strain evidence="3">wDCs-4</strain>
    </source>
</reference>
<evidence type="ECO:0000313" key="3">
    <source>
        <dbReference type="Proteomes" id="UP001620597"/>
    </source>
</evidence>
<evidence type="ECO:0000256" key="1">
    <source>
        <dbReference type="SAM" id="Phobius"/>
    </source>
</evidence>
<sequence>MNHQWYTKGSVVTAPAETHELRTRPRSHALRDTPERELPIKDALLVLAGAMLIMLGIALLTGWLIDASNEHLRQTAAITTSSAATAQGAVAVLKPQPPASDLTLLQAPVPHDSVAESYSASEH</sequence>
<keyword evidence="3" id="KW-1185">Reference proteome</keyword>
<feature type="transmembrane region" description="Helical" evidence="1">
    <location>
        <begin position="43"/>
        <end position="65"/>
    </location>
</feature>
<dbReference type="EMBL" id="JBBKTX010000003">
    <property type="protein sequence ID" value="MFK4751420.1"/>
    <property type="molecule type" value="Genomic_DNA"/>
</dbReference>
<evidence type="ECO:0000313" key="2">
    <source>
        <dbReference type="EMBL" id="MFK4751420.1"/>
    </source>
</evidence>
<dbReference type="Proteomes" id="UP001620597">
    <property type="component" value="Unassembled WGS sequence"/>
</dbReference>
<keyword evidence="1" id="KW-0472">Membrane</keyword>
<name>A0ABW8NF64_9GAMM</name>
<protein>
    <submittedName>
        <fullName evidence="2">Uncharacterized protein</fullName>
    </submittedName>
</protein>
<comment type="caution">
    <text evidence="2">The sequence shown here is derived from an EMBL/GenBank/DDBJ whole genome shotgun (WGS) entry which is preliminary data.</text>
</comment>
<keyword evidence="1" id="KW-0812">Transmembrane</keyword>